<evidence type="ECO:0000313" key="13">
    <source>
        <dbReference type="Proteomes" id="UP001228044"/>
    </source>
</evidence>
<dbReference type="PANTHER" id="PTHR43643">
    <property type="entry name" value="HISTIDINOL-PHOSPHATE AMINOTRANSFERASE 2"/>
    <property type="match status" value="1"/>
</dbReference>
<evidence type="ECO:0000313" key="12">
    <source>
        <dbReference type="EMBL" id="MDN3922396.1"/>
    </source>
</evidence>
<evidence type="ECO:0000256" key="5">
    <source>
        <dbReference type="ARBA" id="ARBA00022605"/>
    </source>
</evidence>
<comment type="caution">
    <text evidence="12">The sequence shown here is derived from an EMBL/GenBank/DDBJ whole genome shotgun (WGS) entry which is preliminary data.</text>
</comment>
<comment type="similarity">
    <text evidence="2">Belongs to the class-II pyridoxal-phosphate-dependent aminotransferase family. Histidinol-phosphate aminotransferase subfamily.</text>
</comment>
<dbReference type="PANTHER" id="PTHR43643:SF6">
    <property type="entry name" value="HISTIDINOL-PHOSPHATE AMINOTRANSFERASE"/>
    <property type="match status" value="1"/>
</dbReference>
<protein>
    <recommendedName>
        <fullName evidence="3">histidinol-phosphate transaminase</fullName>
        <ecNumber evidence="3">2.6.1.9</ecNumber>
    </recommendedName>
</protein>
<feature type="region of interest" description="Disordered" evidence="10">
    <location>
        <begin position="1"/>
        <end position="23"/>
    </location>
</feature>
<name>A0ABT8DYE6_9BURK</name>
<dbReference type="Gene3D" id="3.40.640.10">
    <property type="entry name" value="Type I PLP-dependent aspartate aminotransferase-like (Major domain)"/>
    <property type="match status" value="1"/>
</dbReference>
<keyword evidence="7" id="KW-0663">Pyridoxal phosphate</keyword>
<feature type="domain" description="Aminotransferase class I/classII large" evidence="11">
    <location>
        <begin position="16"/>
        <end position="324"/>
    </location>
</feature>
<dbReference type="RefSeq" id="WP_290360699.1">
    <property type="nucleotide sequence ID" value="NZ_JAUHHC010000005.1"/>
</dbReference>
<evidence type="ECO:0000256" key="10">
    <source>
        <dbReference type="SAM" id="MobiDB-lite"/>
    </source>
</evidence>
<dbReference type="GO" id="GO:0008483">
    <property type="term" value="F:transaminase activity"/>
    <property type="evidence" value="ECO:0007669"/>
    <property type="project" value="UniProtKB-KW"/>
</dbReference>
<evidence type="ECO:0000256" key="9">
    <source>
        <dbReference type="ARBA" id="ARBA00047481"/>
    </source>
</evidence>
<reference evidence="12 13" key="1">
    <citation type="submission" date="2023-06" db="EMBL/GenBank/DDBJ databases">
        <title>Pelomonas sp. PFR6 16S ribosomal RNA gene Genome sequencing and assembly.</title>
        <authorList>
            <person name="Woo H."/>
        </authorList>
    </citation>
    <scope>NUCLEOTIDE SEQUENCE [LARGE SCALE GENOMIC DNA]</scope>
    <source>
        <strain evidence="12 13">PFR6</strain>
    </source>
</reference>
<dbReference type="EMBL" id="JAUHHC010000005">
    <property type="protein sequence ID" value="MDN3922396.1"/>
    <property type="molecule type" value="Genomic_DNA"/>
</dbReference>
<evidence type="ECO:0000256" key="1">
    <source>
        <dbReference type="ARBA" id="ARBA00005011"/>
    </source>
</evidence>
<dbReference type="SUPFAM" id="SSF53383">
    <property type="entry name" value="PLP-dependent transferases"/>
    <property type="match status" value="1"/>
</dbReference>
<comment type="pathway">
    <text evidence="1">Amino-acid biosynthesis; L-histidine biosynthesis; L-histidine from 5-phospho-alpha-D-ribose 1-diphosphate: step 7/9.</text>
</comment>
<keyword evidence="8" id="KW-0368">Histidine biosynthesis</keyword>
<dbReference type="InterPro" id="IPR050106">
    <property type="entry name" value="HistidinolP_aminotransfase"/>
</dbReference>
<organism evidence="12 13">
    <name type="scientific">Roseateles violae</name>
    <dbReference type="NCBI Taxonomy" id="3058042"/>
    <lineage>
        <taxon>Bacteria</taxon>
        <taxon>Pseudomonadati</taxon>
        <taxon>Pseudomonadota</taxon>
        <taxon>Betaproteobacteria</taxon>
        <taxon>Burkholderiales</taxon>
        <taxon>Sphaerotilaceae</taxon>
        <taxon>Roseateles</taxon>
    </lineage>
</organism>
<evidence type="ECO:0000256" key="7">
    <source>
        <dbReference type="ARBA" id="ARBA00022898"/>
    </source>
</evidence>
<dbReference type="CDD" id="cd00609">
    <property type="entry name" value="AAT_like"/>
    <property type="match status" value="1"/>
</dbReference>
<evidence type="ECO:0000256" key="3">
    <source>
        <dbReference type="ARBA" id="ARBA00012748"/>
    </source>
</evidence>
<evidence type="ECO:0000259" key="11">
    <source>
        <dbReference type="Pfam" id="PF00155"/>
    </source>
</evidence>
<evidence type="ECO:0000256" key="4">
    <source>
        <dbReference type="ARBA" id="ARBA00022576"/>
    </source>
</evidence>
<dbReference type="Gene3D" id="3.90.1150.10">
    <property type="entry name" value="Aspartate Aminotransferase, domain 1"/>
    <property type="match status" value="1"/>
</dbReference>
<evidence type="ECO:0000256" key="2">
    <source>
        <dbReference type="ARBA" id="ARBA00007970"/>
    </source>
</evidence>
<evidence type="ECO:0000256" key="6">
    <source>
        <dbReference type="ARBA" id="ARBA00022679"/>
    </source>
</evidence>
<proteinExistence type="inferred from homology"/>
<keyword evidence="6" id="KW-0808">Transferase</keyword>
<dbReference type="InterPro" id="IPR004839">
    <property type="entry name" value="Aminotransferase_I/II_large"/>
</dbReference>
<keyword evidence="4 12" id="KW-0032">Aminotransferase</keyword>
<dbReference type="InterPro" id="IPR015421">
    <property type="entry name" value="PyrdxlP-dep_Trfase_major"/>
</dbReference>
<dbReference type="Pfam" id="PF00155">
    <property type="entry name" value="Aminotran_1_2"/>
    <property type="match status" value="1"/>
</dbReference>
<dbReference type="InterPro" id="IPR015422">
    <property type="entry name" value="PyrdxlP-dep_Trfase_small"/>
</dbReference>
<dbReference type="InterPro" id="IPR015424">
    <property type="entry name" value="PyrdxlP-dep_Trfase"/>
</dbReference>
<keyword evidence="13" id="KW-1185">Reference proteome</keyword>
<keyword evidence="5" id="KW-0028">Amino-acid biosynthesis</keyword>
<dbReference type="EC" id="2.6.1.9" evidence="3"/>
<comment type="catalytic activity">
    <reaction evidence="9">
        <text>L-histidinol phosphate + 2-oxoglutarate = 3-(imidazol-4-yl)-2-oxopropyl phosphate + L-glutamate</text>
        <dbReference type="Rhea" id="RHEA:23744"/>
        <dbReference type="ChEBI" id="CHEBI:16810"/>
        <dbReference type="ChEBI" id="CHEBI:29985"/>
        <dbReference type="ChEBI" id="CHEBI:57766"/>
        <dbReference type="ChEBI" id="CHEBI:57980"/>
        <dbReference type="EC" id="2.6.1.9"/>
    </reaction>
</comment>
<sequence length="328" mass="35242">MNSALHGGTDSGPAIVHDFSSNANPLGPPPRLWRAVLDADRRRYPDPQYLALCDTLAAAHGVEPDRILPAAGGAEAIRRLSLAARLRGIGEVWVPRPGFGDYATAAGALGMEVRGYRADELPRPERPALIWACEPNNPCGGSRADLAALAGPAGSIVAVDLAYAPLCLQGEAPALPAHCWRLVCPNKALGLCGVRAAYLIAPAADEALRETIQSLAASWLLSAEGVAMLSHWQDEDTQAWLADSRAQLRQWKAQQRSLLAELGWQQGDKQDSCTPFWLARPGKPLPPLRERHGIKLRDAASFGLPSWVRIATLPPASQQALIKALRTR</sequence>
<evidence type="ECO:0000256" key="8">
    <source>
        <dbReference type="ARBA" id="ARBA00023102"/>
    </source>
</evidence>
<dbReference type="Proteomes" id="UP001228044">
    <property type="component" value="Unassembled WGS sequence"/>
</dbReference>
<gene>
    <name evidence="12" type="ORF">QWJ38_19065</name>
</gene>
<accession>A0ABT8DYE6</accession>